<keyword evidence="3" id="KW-1185">Reference proteome</keyword>
<name>W1PMZ1_AMBTC</name>
<protein>
    <submittedName>
        <fullName evidence="2">Uncharacterized protein</fullName>
    </submittedName>
</protein>
<feature type="coiled-coil region" evidence="1">
    <location>
        <begin position="52"/>
        <end position="134"/>
    </location>
</feature>
<sequence>MASTADEDADLREMAPWMEEWSMAARVIGEEEEEGISLSHYEDKYRTLLRDIATLTKHVASLRAKRDSAIEERDSIAKDLEHLRQNFDRMVAEHDSLRDKMERNLFHFILLFQQNSTRDECQELKENVKGLMDRCGRLVGLLLATGGNPSLVDVNPYVRVPLPSSVWSQSQSRTSTQMTRGPR</sequence>
<proteinExistence type="predicted"/>
<evidence type="ECO:0000256" key="1">
    <source>
        <dbReference type="SAM" id="Coils"/>
    </source>
</evidence>
<dbReference type="AlphaFoldDB" id="W1PMZ1"/>
<dbReference type="EMBL" id="KI393051">
    <property type="protein sequence ID" value="ERN09154.1"/>
    <property type="molecule type" value="Genomic_DNA"/>
</dbReference>
<dbReference type="Gramene" id="ERN09154">
    <property type="protein sequence ID" value="ERN09154"/>
    <property type="gene ID" value="AMTR_s00014p00219340"/>
</dbReference>
<dbReference type="Proteomes" id="UP000017836">
    <property type="component" value="Unassembled WGS sequence"/>
</dbReference>
<organism evidence="2 3">
    <name type="scientific">Amborella trichopoda</name>
    <dbReference type="NCBI Taxonomy" id="13333"/>
    <lineage>
        <taxon>Eukaryota</taxon>
        <taxon>Viridiplantae</taxon>
        <taxon>Streptophyta</taxon>
        <taxon>Embryophyta</taxon>
        <taxon>Tracheophyta</taxon>
        <taxon>Spermatophyta</taxon>
        <taxon>Magnoliopsida</taxon>
        <taxon>Amborellales</taxon>
        <taxon>Amborellaceae</taxon>
        <taxon>Amborella</taxon>
    </lineage>
</organism>
<keyword evidence="1" id="KW-0175">Coiled coil</keyword>
<evidence type="ECO:0000313" key="2">
    <source>
        <dbReference type="EMBL" id="ERN09154.1"/>
    </source>
</evidence>
<accession>W1PMZ1</accession>
<reference evidence="3" key="1">
    <citation type="journal article" date="2013" name="Science">
        <title>The Amborella genome and the evolution of flowering plants.</title>
        <authorList>
            <consortium name="Amborella Genome Project"/>
        </authorList>
    </citation>
    <scope>NUCLEOTIDE SEQUENCE [LARGE SCALE GENOMIC DNA]</scope>
</reference>
<gene>
    <name evidence="2" type="ORF">AMTR_s00014p00219340</name>
</gene>
<dbReference type="HOGENOM" id="CLU_101536_0_0_1"/>
<evidence type="ECO:0000313" key="3">
    <source>
        <dbReference type="Proteomes" id="UP000017836"/>
    </source>
</evidence>